<comment type="caution">
    <text evidence="2">The sequence shown here is derived from an EMBL/GenBank/DDBJ whole genome shotgun (WGS) entry which is preliminary data.</text>
</comment>
<dbReference type="AlphaFoldDB" id="A0A9P9WR33"/>
<dbReference type="Proteomes" id="UP000829685">
    <property type="component" value="Unassembled WGS sequence"/>
</dbReference>
<organism evidence="2 3">
    <name type="scientific">Neoarthrinium moseri</name>
    <dbReference type="NCBI Taxonomy" id="1658444"/>
    <lineage>
        <taxon>Eukaryota</taxon>
        <taxon>Fungi</taxon>
        <taxon>Dikarya</taxon>
        <taxon>Ascomycota</taxon>
        <taxon>Pezizomycotina</taxon>
        <taxon>Sordariomycetes</taxon>
        <taxon>Xylariomycetidae</taxon>
        <taxon>Amphisphaeriales</taxon>
        <taxon>Apiosporaceae</taxon>
        <taxon>Neoarthrinium</taxon>
    </lineage>
</organism>
<feature type="compositionally biased region" description="Polar residues" evidence="1">
    <location>
        <begin position="344"/>
        <end position="368"/>
    </location>
</feature>
<feature type="compositionally biased region" description="Basic and acidic residues" evidence="1">
    <location>
        <begin position="322"/>
        <end position="336"/>
    </location>
</feature>
<gene>
    <name evidence="2" type="ORF">JX265_004462</name>
</gene>
<feature type="region of interest" description="Disordered" evidence="1">
    <location>
        <begin position="192"/>
        <end position="211"/>
    </location>
</feature>
<reference evidence="2" key="1">
    <citation type="submission" date="2021-03" db="EMBL/GenBank/DDBJ databases">
        <title>Revisited historic fungal species revealed as producer of novel bioactive compounds through whole genome sequencing and comparative genomics.</title>
        <authorList>
            <person name="Vignolle G.A."/>
            <person name="Hochenegger N."/>
            <person name="Mach R.L."/>
            <person name="Mach-Aigner A.R."/>
            <person name="Javad Rahimi M."/>
            <person name="Salim K.A."/>
            <person name="Chan C.M."/>
            <person name="Lim L.B.L."/>
            <person name="Cai F."/>
            <person name="Druzhinina I.S."/>
            <person name="U'Ren J.M."/>
            <person name="Derntl C."/>
        </authorList>
    </citation>
    <scope>NUCLEOTIDE SEQUENCE</scope>
    <source>
        <strain evidence="2">TUCIM 5799</strain>
    </source>
</reference>
<sequence length="368" mass="39373">MAASAFARSLPTTLSSRTLFVRCTPAPTSFTERRAVLKVLRTTAGNPEIEVFKKLEDNSSFIAVTKEVSAATALVTDSPFKRIVYTQDRAAAATFATTAWGSTFRSSLTEPINIRPFTPVLAENHEKAKTGSELGLKSKIFTVHVFPANASYDHHRAVKLNPLHGPWPDNGVRQTYISAAMRLAVTPGPMTGALRDWETGHQSSDNPAGIEDEGAEALLGSSKRGSYFIKERLRKRQLGKVPDVMQSLAAVARAAPPSPPPKANQTAGATESEETTQTTGRMLDFAKSSGGSQGRPDKAGHGTSLMSDGSFKGALLGGEVPSDGKKSEKNKRESKSRGGRKSKGNSQASNSEPVSPSNFYNMFGTSQK</sequence>
<evidence type="ECO:0008006" key="4">
    <source>
        <dbReference type="Google" id="ProtNLM"/>
    </source>
</evidence>
<accession>A0A9P9WR33</accession>
<evidence type="ECO:0000313" key="3">
    <source>
        <dbReference type="Proteomes" id="UP000829685"/>
    </source>
</evidence>
<proteinExistence type="predicted"/>
<keyword evidence="3" id="KW-1185">Reference proteome</keyword>
<dbReference type="EMBL" id="JAFIMR010000008">
    <property type="protein sequence ID" value="KAI1875404.1"/>
    <property type="molecule type" value="Genomic_DNA"/>
</dbReference>
<protein>
    <recommendedName>
        <fullName evidence="4">Pal1-like protein</fullName>
    </recommendedName>
</protein>
<evidence type="ECO:0000313" key="2">
    <source>
        <dbReference type="EMBL" id="KAI1875404.1"/>
    </source>
</evidence>
<evidence type="ECO:0000256" key="1">
    <source>
        <dbReference type="SAM" id="MobiDB-lite"/>
    </source>
</evidence>
<feature type="region of interest" description="Disordered" evidence="1">
    <location>
        <begin position="252"/>
        <end position="368"/>
    </location>
</feature>
<name>A0A9P9WR33_9PEZI</name>